<dbReference type="EMBL" id="QWEX01000002">
    <property type="protein sequence ID" value="RXV68725.1"/>
    <property type="molecule type" value="Genomic_DNA"/>
</dbReference>
<evidence type="ECO:0000256" key="14">
    <source>
        <dbReference type="ARBA" id="ARBA00023136"/>
    </source>
</evidence>
<evidence type="ECO:0000256" key="19">
    <source>
        <dbReference type="SAM" id="MobiDB-lite"/>
    </source>
</evidence>
<comment type="caution">
    <text evidence="24">The sequence shown here is derived from an EMBL/GenBank/DDBJ whole genome shotgun (WGS) entry which is preliminary data.</text>
</comment>
<dbReference type="CDD" id="cd17546">
    <property type="entry name" value="REC_hyHK_CKI1_RcsC-like"/>
    <property type="match status" value="1"/>
</dbReference>
<evidence type="ECO:0000259" key="21">
    <source>
        <dbReference type="PROSITE" id="PS50109"/>
    </source>
</evidence>
<feature type="domain" description="Histidine kinase" evidence="21">
    <location>
        <begin position="522"/>
        <end position="738"/>
    </location>
</feature>
<evidence type="ECO:0000259" key="22">
    <source>
        <dbReference type="PROSITE" id="PS50110"/>
    </source>
</evidence>
<dbReference type="SUPFAM" id="SSF55874">
    <property type="entry name" value="ATPase domain of HSP90 chaperone/DNA topoisomerase II/histidine kinase"/>
    <property type="match status" value="1"/>
</dbReference>
<feature type="domain" description="HPt" evidence="23">
    <location>
        <begin position="1033"/>
        <end position="1123"/>
    </location>
</feature>
<evidence type="ECO:0000256" key="1">
    <source>
        <dbReference type="ARBA" id="ARBA00000085"/>
    </source>
</evidence>
<gene>
    <name evidence="24" type="ORF">D1006_26710</name>
</gene>
<dbReference type="Pfam" id="PF01627">
    <property type="entry name" value="Hpt"/>
    <property type="match status" value="1"/>
</dbReference>
<dbReference type="EC" id="2.7.13.3" evidence="3"/>
<keyword evidence="5" id="KW-0808">Transferase</keyword>
<dbReference type="SUPFAM" id="SSF52172">
    <property type="entry name" value="CheY-like"/>
    <property type="match status" value="1"/>
</dbReference>
<feature type="region of interest" description="Disordered" evidence="19">
    <location>
        <begin position="1010"/>
        <end position="1038"/>
    </location>
</feature>
<evidence type="ECO:0000256" key="18">
    <source>
        <dbReference type="PROSITE-ProRule" id="PRU00169"/>
    </source>
</evidence>
<evidence type="ECO:0000256" key="10">
    <source>
        <dbReference type="ARBA" id="ARBA00022840"/>
    </source>
</evidence>
<keyword evidence="14 20" id="KW-0472">Membrane</keyword>
<evidence type="ECO:0000256" key="15">
    <source>
        <dbReference type="ARBA" id="ARBA00058004"/>
    </source>
</evidence>
<evidence type="ECO:0000256" key="13">
    <source>
        <dbReference type="ARBA" id="ARBA00023026"/>
    </source>
</evidence>
<dbReference type="AlphaFoldDB" id="A0A4Q2AH14"/>
<dbReference type="InterPro" id="IPR005467">
    <property type="entry name" value="His_kinase_dom"/>
</dbReference>
<evidence type="ECO:0000256" key="20">
    <source>
        <dbReference type="SAM" id="Phobius"/>
    </source>
</evidence>
<evidence type="ECO:0000256" key="12">
    <source>
        <dbReference type="ARBA" id="ARBA00023012"/>
    </source>
</evidence>
<comment type="subcellular location">
    <subcellularLocation>
        <location evidence="2">Membrane</location>
    </subcellularLocation>
</comment>
<comment type="catalytic activity">
    <reaction evidence="1">
        <text>ATP + protein L-histidine = ADP + protein N-phospho-L-histidine.</text>
        <dbReference type="EC" id="2.7.13.3"/>
    </reaction>
</comment>
<evidence type="ECO:0000256" key="7">
    <source>
        <dbReference type="ARBA" id="ARBA00022729"/>
    </source>
</evidence>
<dbReference type="PROSITE" id="PS50109">
    <property type="entry name" value="HIS_KIN"/>
    <property type="match status" value="1"/>
</dbReference>
<dbReference type="FunFam" id="3.30.565.10:FF:000010">
    <property type="entry name" value="Sensor histidine kinase RcsC"/>
    <property type="match status" value="1"/>
</dbReference>
<keyword evidence="8" id="KW-0547">Nucleotide-binding</keyword>
<dbReference type="InterPro" id="IPR003661">
    <property type="entry name" value="HisK_dim/P_dom"/>
</dbReference>
<dbReference type="PROSITE" id="PS50110">
    <property type="entry name" value="RESPONSE_REGULATORY"/>
    <property type="match status" value="1"/>
</dbReference>
<dbReference type="InterPro" id="IPR004358">
    <property type="entry name" value="Sig_transdc_His_kin-like_C"/>
</dbReference>
<evidence type="ECO:0000313" key="24">
    <source>
        <dbReference type="EMBL" id="RXV68725.1"/>
    </source>
</evidence>
<evidence type="ECO:0000256" key="11">
    <source>
        <dbReference type="ARBA" id="ARBA00022989"/>
    </source>
</evidence>
<keyword evidence="12" id="KW-0902">Two-component regulatory system</keyword>
<evidence type="ECO:0000313" key="25">
    <source>
        <dbReference type="Proteomes" id="UP000289650"/>
    </source>
</evidence>
<organism evidence="24 25">
    <name type="scientific">Burkholderia stabilis</name>
    <dbReference type="NCBI Taxonomy" id="95485"/>
    <lineage>
        <taxon>Bacteria</taxon>
        <taxon>Pseudomonadati</taxon>
        <taxon>Pseudomonadota</taxon>
        <taxon>Betaproteobacteria</taxon>
        <taxon>Burkholderiales</taxon>
        <taxon>Burkholderiaceae</taxon>
        <taxon>Burkholderia</taxon>
        <taxon>Burkholderia cepacia complex</taxon>
    </lineage>
</organism>
<evidence type="ECO:0000259" key="23">
    <source>
        <dbReference type="PROSITE" id="PS50894"/>
    </source>
</evidence>
<dbReference type="CDD" id="cd18773">
    <property type="entry name" value="PDC1_HK_sensor"/>
    <property type="match status" value="1"/>
</dbReference>
<keyword evidence="10" id="KW-0067">ATP-binding</keyword>
<dbReference type="Proteomes" id="UP000289650">
    <property type="component" value="Unassembled WGS sequence"/>
</dbReference>
<dbReference type="Pfam" id="PF00072">
    <property type="entry name" value="Response_reg"/>
    <property type="match status" value="1"/>
</dbReference>
<sequence>MNDQPRRGLSGRIRHNQNLLLYGGGIVVTLVVVAAFVIDSVATVQIYLRQITHQWVVDMRRVEQANVGYQAYFRGYVLNVEAAWNGVDSARAKHAAGFDARGRTLVLDGSETKDPILIVGRAGGPVPANLDRYVAVAEQISDRLAVLRTRVGSVFTNYLYAPSDDLAVLSLSKWPDVATLDARLADRDAVLAAIGSNRGQPLLPPTEPVADPRTGLRFLRWLPPITDPLTGERVVRAAVALHDADGRSIGVMVGEVPVSIMTAGLPFDQIPGAFFITTSDGEVITSASASPITPEILAKLHTSRAYAAEREHERRYYSDGMIVLREPLNDTGWTLVYLQSWRQAAGLIWPLIATPAATTGAIVAVLWLVLVLFNRKMVKPALEQSERVFDSEQLSRTLIETAPVGLGLISQEDGTPLLRSAEMDALAARVALDERALSSHFTERQAASRGAVATHDELTLQAHDGTRVDLSVSMAAARYQGQPVVVTALADVTAKNLLEERLRDAKQAADAANAAKSAFLATMSHEIRTPLNAILGNLELLAHTPLNGVQQDRLDTIRRSSDGLLAIISDVLDFSKIEAGEMALESLAFSVVDVLERSLAIFVPVARAKGLRLYPAFECDVDQAMRGDPTRLGQIVNNLLSNAIKFTERGAVTLRVSVDGDSLHVTVDDTGIGMTAEQQAALFQPFAQADGTISRRFGGTGLGLALCHRLAVAMGGAVSVDSAPGKGSRFTVRVPLGEPVQAPVRRFERVRGPLILLSSGPQWQAFATPHLLFWGLDLHAYASPGDVPDALFDGAAAILLIGERDGWDADAENRLVEAGTWVVTAGAEGPARPVRIARMVDVTCYSLRSLHDALRIALLGDAPPAATPSGPRTLSRPLAVLVAEDNAVNRRLFEEQLALLGCDAQVVDGGEAALAALDEWTWEVLLTDLNMPGMNGYTLAEQARARHPGLPVVAVTAQATLDEHAKCAAAGMTAVVTKPLSLAALADVLEATVGSGAQAASAAAIAPVVDDERGGGGAGNDKDGSEDDGLLGGRAPPPDVLDMFRQTSAASLDALRDAKRNGDAPAMKAELHALTGMLGVFRLRALALRCAALEAQVAEEGARALTDDLLAALDADIRASATG</sequence>
<evidence type="ECO:0000256" key="8">
    <source>
        <dbReference type="ARBA" id="ARBA00022741"/>
    </source>
</evidence>
<dbReference type="InterPro" id="IPR036890">
    <property type="entry name" value="HATPase_C_sf"/>
</dbReference>
<dbReference type="SMART" id="SM00388">
    <property type="entry name" value="HisKA"/>
    <property type="match status" value="1"/>
</dbReference>
<evidence type="ECO:0000256" key="9">
    <source>
        <dbReference type="ARBA" id="ARBA00022777"/>
    </source>
</evidence>
<evidence type="ECO:0000256" key="5">
    <source>
        <dbReference type="ARBA" id="ARBA00022679"/>
    </source>
</evidence>
<protein>
    <recommendedName>
        <fullName evidence="16">Virulence sensor protein BvgS</fullName>
        <ecNumber evidence="3">2.7.13.3</ecNumber>
    </recommendedName>
</protein>
<dbReference type="Gene3D" id="1.10.287.130">
    <property type="match status" value="1"/>
</dbReference>
<evidence type="ECO:0000256" key="2">
    <source>
        <dbReference type="ARBA" id="ARBA00004370"/>
    </source>
</evidence>
<keyword evidence="6 20" id="KW-0812">Transmembrane</keyword>
<evidence type="ECO:0000256" key="17">
    <source>
        <dbReference type="PROSITE-ProRule" id="PRU00110"/>
    </source>
</evidence>
<dbReference type="Gene3D" id="1.20.120.160">
    <property type="entry name" value="HPT domain"/>
    <property type="match status" value="1"/>
</dbReference>
<dbReference type="RefSeq" id="WP_129516301.1">
    <property type="nucleotide sequence ID" value="NZ_QWEX01000002.1"/>
</dbReference>
<dbReference type="InterPro" id="IPR001789">
    <property type="entry name" value="Sig_transdc_resp-reg_receiver"/>
</dbReference>
<comment type="function">
    <text evidence="15">Member of the two-component regulatory system BvgS/BvgA. Phosphorylates BvgA via a four-step phosphorelay in response to environmental signals.</text>
</comment>
<dbReference type="PRINTS" id="PR00344">
    <property type="entry name" value="BCTRLSENSOR"/>
</dbReference>
<feature type="transmembrane region" description="Helical" evidence="20">
    <location>
        <begin position="347"/>
        <end position="373"/>
    </location>
</feature>
<feature type="modified residue" description="4-aspartylphosphate" evidence="18">
    <location>
        <position position="928"/>
    </location>
</feature>
<proteinExistence type="predicted"/>
<feature type="modified residue" description="Phosphohistidine" evidence="17">
    <location>
        <position position="1072"/>
    </location>
</feature>
<dbReference type="InterPro" id="IPR008207">
    <property type="entry name" value="Sig_transdc_His_kin_Hpt_dom"/>
</dbReference>
<dbReference type="GO" id="GO:0005524">
    <property type="term" value="F:ATP binding"/>
    <property type="evidence" value="ECO:0007669"/>
    <property type="project" value="UniProtKB-KW"/>
</dbReference>
<dbReference type="Pfam" id="PF00512">
    <property type="entry name" value="HisKA"/>
    <property type="match status" value="1"/>
</dbReference>
<keyword evidence="4 18" id="KW-0597">Phosphoprotein</keyword>
<reference evidence="24 25" key="1">
    <citation type="submission" date="2018-08" db="EMBL/GenBank/DDBJ databases">
        <title>Mountain-cultivated ginseng endophyte, Burkholderia stabilis and its activity against ginseng root rot disease.</title>
        <authorList>
            <person name="Tapan Kumar M."/>
            <person name="Bae H."/>
            <person name="Shanmugam G."/>
            <person name="Jeon J."/>
        </authorList>
    </citation>
    <scope>NUCLEOTIDE SEQUENCE [LARGE SCALE GENOMIC DNA]</scope>
    <source>
        <strain evidence="24 25">EB159</strain>
    </source>
</reference>
<dbReference type="InterPro" id="IPR011006">
    <property type="entry name" value="CheY-like_superfamily"/>
</dbReference>
<feature type="domain" description="Response regulatory" evidence="22">
    <location>
        <begin position="879"/>
        <end position="993"/>
    </location>
</feature>
<dbReference type="InterPro" id="IPR003594">
    <property type="entry name" value="HATPase_dom"/>
</dbReference>
<dbReference type="Pfam" id="PF02518">
    <property type="entry name" value="HATPase_c"/>
    <property type="match status" value="1"/>
</dbReference>
<name>A0A4Q2AH14_9BURK</name>
<keyword evidence="7" id="KW-0732">Signal</keyword>
<dbReference type="CDD" id="cd16922">
    <property type="entry name" value="HATPase_EvgS-ArcB-TorS-like"/>
    <property type="match status" value="1"/>
</dbReference>
<evidence type="ECO:0000256" key="4">
    <source>
        <dbReference type="ARBA" id="ARBA00022553"/>
    </source>
</evidence>
<dbReference type="InterPro" id="IPR036097">
    <property type="entry name" value="HisK_dim/P_sf"/>
</dbReference>
<evidence type="ECO:0000256" key="16">
    <source>
        <dbReference type="ARBA" id="ARBA00070152"/>
    </source>
</evidence>
<keyword evidence="9" id="KW-0418">Kinase</keyword>
<dbReference type="SMART" id="SM00448">
    <property type="entry name" value="REC"/>
    <property type="match status" value="1"/>
</dbReference>
<dbReference type="OrthoDB" id="9796305at2"/>
<dbReference type="PANTHER" id="PTHR45339:SF5">
    <property type="entry name" value="HISTIDINE KINASE"/>
    <property type="match status" value="1"/>
</dbReference>
<dbReference type="Gene3D" id="3.30.565.10">
    <property type="entry name" value="Histidine kinase-like ATPase, C-terminal domain"/>
    <property type="match status" value="1"/>
</dbReference>
<dbReference type="PROSITE" id="PS50894">
    <property type="entry name" value="HPT"/>
    <property type="match status" value="1"/>
</dbReference>
<dbReference type="SUPFAM" id="SSF47226">
    <property type="entry name" value="Histidine-containing phosphotransfer domain, HPT domain"/>
    <property type="match status" value="1"/>
</dbReference>
<dbReference type="CDD" id="cd00082">
    <property type="entry name" value="HisKA"/>
    <property type="match status" value="1"/>
</dbReference>
<evidence type="ECO:0000256" key="3">
    <source>
        <dbReference type="ARBA" id="ARBA00012438"/>
    </source>
</evidence>
<dbReference type="GO" id="GO:0005886">
    <property type="term" value="C:plasma membrane"/>
    <property type="evidence" value="ECO:0007669"/>
    <property type="project" value="UniProtKB-SubCell"/>
</dbReference>
<dbReference type="SMART" id="SM00387">
    <property type="entry name" value="HATPase_c"/>
    <property type="match status" value="1"/>
</dbReference>
<feature type="transmembrane region" description="Helical" evidence="20">
    <location>
        <begin position="20"/>
        <end position="38"/>
    </location>
</feature>
<dbReference type="Gene3D" id="3.40.50.2300">
    <property type="match status" value="1"/>
</dbReference>
<dbReference type="GO" id="GO:0000155">
    <property type="term" value="F:phosphorelay sensor kinase activity"/>
    <property type="evidence" value="ECO:0007669"/>
    <property type="project" value="InterPro"/>
</dbReference>
<evidence type="ECO:0000256" key="6">
    <source>
        <dbReference type="ARBA" id="ARBA00022692"/>
    </source>
</evidence>
<dbReference type="Gene3D" id="3.30.450.20">
    <property type="entry name" value="PAS domain"/>
    <property type="match status" value="1"/>
</dbReference>
<dbReference type="InterPro" id="IPR036641">
    <property type="entry name" value="HPT_dom_sf"/>
</dbReference>
<dbReference type="FunFam" id="1.10.287.130:FF:000004">
    <property type="entry name" value="Ethylene receptor 1"/>
    <property type="match status" value="1"/>
</dbReference>
<keyword evidence="13" id="KW-0843">Virulence</keyword>
<dbReference type="SUPFAM" id="SSF47384">
    <property type="entry name" value="Homodimeric domain of signal transducing histidine kinase"/>
    <property type="match status" value="1"/>
</dbReference>
<keyword evidence="11 20" id="KW-1133">Transmembrane helix</keyword>
<dbReference type="PANTHER" id="PTHR45339">
    <property type="entry name" value="HYBRID SIGNAL TRANSDUCTION HISTIDINE KINASE J"/>
    <property type="match status" value="1"/>
</dbReference>
<accession>A0A4Q2AH14</accession>